<accession>A0A0D9UZ23</accession>
<dbReference type="AlphaFoldDB" id="A0A0D9UZ23"/>
<name>A0A0D9UZ23_9ORYZ</name>
<sequence length="82" mass="8464">MAGGVAAGRSRRAADSVGEGSAATAWKRGGQEGLRKTSGRTAVSRGIRRQDDVRRRRRRRGEGGGGGGAARGREGGEKSARS</sequence>
<reference evidence="2 3" key="1">
    <citation type="submission" date="2012-08" db="EMBL/GenBank/DDBJ databases">
        <title>Oryza genome evolution.</title>
        <authorList>
            <person name="Wing R.A."/>
        </authorList>
    </citation>
    <scope>NUCLEOTIDE SEQUENCE</scope>
</reference>
<feature type="region of interest" description="Disordered" evidence="1">
    <location>
        <begin position="1"/>
        <end position="82"/>
    </location>
</feature>
<dbReference type="Proteomes" id="UP000032180">
    <property type="component" value="Chromosome 1"/>
</dbReference>
<dbReference type="EnsemblPlants" id="LPERR01G08920.1">
    <property type="protein sequence ID" value="LPERR01G08920.1"/>
    <property type="gene ID" value="LPERR01G08920"/>
</dbReference>
<proteinExistence type="predicted"/>
<protein>
    <submittedName>
        <fullName evidence="2">Uncharacterized protein</fullName>
    </submittedName>
</protein>
<evidence type="ECO:0000256" key="1">
    <source>
        <dbReference type="SAM" id="MobiDB-lite"/>
    </source>
</evidence>
<evidence type="ECO:0000313" key="3">
    <source>
        <dbReference type="Proteomes" id="UP000032180"/>
    </source>
</evidence>
<dbReference type="Gramene" id="LPERR01G08920.1">
    <property type="protein sequence ID" value="LPERR01G08920.1"/>
    <property type="gene ID" value="LPERR01G08920"/>
</dbReference>
<reference evidence="3" key="2">
    <citation type="submission" date="2013-12" db="EMBL/GenBank/DDBJ databases">
        <authorList>
            <person name="Yu Y."/>
            <person name="Lee S."/>
            <person name="de Baynast K."/>
            <person name="Wissotski M."/>
            <person name="Liu L."/>
            <person name="Talag J."/>
            <person name="Goicoechea J."/>
            <person name="Angelova A."/>
            <person name="Jetty R."/>
            <person name="Kudrna D."/>
            <person name="Golser W."/>
            <person name="Rivera L."/>
            <person name="Zhang J."/>
            <person name="Wing R."/>
        </authorList>
    </citation>
    <scope>NUCLEOTIDE SEQUENCE</scope>
</reference>
<keyword evidence="3" id="KW-1185">Reference proteome</keyword>
<organism evidence="2 3">
    <name type="scientific">Leersia perrieri</name>
    <dbReference type="NCBI Taxonomy" id="77586"/>
    <lineage>
        <taxon>Eukaryota</taxon>
        <taxon>Viridiplantae</taxon>
        <taxon>Streptophyta</taxon>
        <taxon>Embryophyta</taxon>
        <taxon>Tracheophyta</taxon>
        <taxon>Spermatophyta</taxon>
        <taxon>Magnoliopsida</taxon>
        <taxon>Liliopsida</taxon>
        <taxon>Poales</taxon>
        <taxon>Poaceae</taxon>
        <taxon>BOP clade</taxon>
        <taxon>Oryzoideae</taxon>
        <taxon>Oryzeae</taxon>
        <taxon>Oryzinae</taxon>
        <taxon>Leersia</taxon>
    </lineage>
</organism>
<reference evidence="2" key="3">
    <citation type="submission" date="2015-04" db="UniProtKB">
        <authorList>
            <consortium name="EnsemblPlants"/>
        </authorList>
    </citation>
    <scope>IDENTIFICATION</scope>
</reference>
<feature type="compositionally biased region" description="Basic and acidic residues" evidence="1">
    <location>
        <begin position="71"/>
        <end position="82"/>
    </location>
</feature>
<dbReference type="HOGENOM" id="CLU_2561568_0_0_1"/>
<evidence type="ECO:0000313" key="2">
    <source>
        <dbReference type="EnsemblPlants" id="LPERR01G08920.1"/>
    </source>
</evidence>